<accession>A0A2W7HUR7</accession>
<comment type="caution">
    <text evidence="2">The sequence shown here is derived from an EMBL/GenBank/DDBJ whole genome shotgun (WGS) entry which is preliminary data.</text>
</comment>
<dbReference type="Proteomes" id="UP000249688">
    <property type="component" value="Unassembled WGS sequence"/>
</dbReference>
<keyword evidence="3" id="KW-1185">Reference proteome</keyword>
<feature type="domain" description="Transcription regulator PadR N-terminal" evidence="1">
    <location>
        <begin position="28"/>
        <end position="98"/>
    </location>
</feature>
<reference evidence="2 3" key="1">
    <citation type="submission" date="2018-06" db="EMBL/GenBank/DDBJ databases">
        <title>Genomic Encyclopedia of Archaeal and Bacterial Type Strains, Phase II (KMG-II): from individual species to whole genera.</title>
        <authorList>
            <person name="Goeker M."/>
        </authorList>
    </citation>
    <scope>NUCLEOTIDE SEQUENCE [LARGE SCALE GENOMIC DNA]</scope>
    <source>
        <strain evidence="2 3">DSM 24525</strain>
    </source>
</reference>
<dbReference type="Pfam" id="PF03551">
    <property type="entry name" value="PadR"/>
    <property type="match status" value="1"/>
</dbReference>
<dbReference type="SUPFAM" id="SSF46785">
    <property type="entry name" value="Winged helix' DNA-binding domain"/>
    <property type="match status" value="1"/>
</dbReference>
<organism evidence="2 3">
    <name type="scientific">Humitalea rosea</name>
    <dbReference type="NCBI Taxonomy" id="990373"/>
    <lineage>
        <taxon>Bacteria</taxon>
        <taxon>Pseudomonadati</taxon>
        <taxon>Pseudomonadota</taxon>
        <taxon>Alphaproteobacteria</taxon>
        <taxon>Acetobacterales</taxon>
        <taxon>Roseomonadaceae</taxon>
        <taxon>Humitalea</taxon>
    </lineage>
</organism>
<protein>
    <submittedName>
        <fullName evidence="2">PadR family transcriptional regulator</fullName>
    </submittedName>
</protein>
<dbReference type="AlphaFoldDB" id="A0A2W7HUR7"/>
<dbReference type="InterPro" id="IPR005149">
    <property type="entry name" value="Tscrpt_reg_PadR_N"/>
</dbReference>
<dbReference type="InterPro" id="IPR036388">
    <property type="entry name" value="WH-like_DNA-bd_sf"/>
</dbReference>
<evidence type="ECO:0000313" key="3">
    <source>
        <dbReference type="Proteomes" id="UP000249688"/>
    </source>
</evidence>
<evidence type="ECO:0000313" key="2">
    <source>
        <dbReference type="EMBL" id="PZW37872.1"/>
    </source>
</evidence>
<name>A0A2W7HUR7_9PROT</name>
<dbReference type="EMBL" id="QKYU01000039">
    <property type="protein sequence ID" value="PZW37872.1"/>
    <property type="molecule type" value="Genomic_DNA"/>
</dbReference>
<sequence length="166" mass="18499">MGGFGHGEGRHRGGRRRMFDAGELRLVLLLLLEAQPRHGYDFIREIEERTGGAYAPSPGVVYPTLTMLEDLSQIEETQSEGPKRLYALTAAGRAQLEERRVEAEAAMARLVALGAESSRIETGPVWRAMQNLKTVLQQQLGEGRDKQMTLDVAELIDEAARKIERL</sequence>
<dbReference type="PANTHER" id="PTHR43252">
    <property type="entry name" value="TRANSCRIPTIONAL REGULATOR YQJI"/>
    <property type="match status" value="1"/>
</dbReference>
<proteinExistence type="predicted"/>
<gene>
    <name evidence="2" type="ORF">C8P66_13924</name>
</gene>
<dbReference type="Gene3D" id="1.10.10.10">
    <property type="entry name" value="Winged helix-like DNA-binding domain superfamily/Winged helix DNA-binding domain"/>
    <property type="match status" value="1"/>
</dbReference>
<evidence type="ECO:0000259" key="1">
    <source>
        <dbReference type="Pfam" id="PF03551"/>
    </source>
</evidence>
<dbReference type="InterPro" id="IPR036390">
    <property type="entry name" value="WH_DNA-bd_sf"/>
</dbReference>
<dbReference type="PANTHER" id="PTHR43252:SF7">
    <property type="entry name" value="TRANSCRIPTIONAL REGULATOR YQJI"/>
    <property type="match status" value="1"/>
</dbReference>